<proteinExistence type="predicted"/>
<feature type="domain" description="UBC core" evidence="2">
    <location>
        <begin position="1"/>
        <end position="51"/>
    </location>
</feature>
<dbReference type="OrthoDB" id="7851174at2759"/>
<organism evidence="3 4">
    <name type="scientific">Strongylus vulgaris</name>
    <name type="common">Blood worm</name>
    <dbReference type="NCBI Taxonomy" id="40348"/>
    <lineage>
        <taxon>Eukaryota</taxon>
        <taxon>Metazoa</taxon>
        <taxon>Ecdysozoa</taxon>
        <taxon>Nematoda</taxon>
        <taxon>Chromadorea</taxon>
        <taxon>Rhabditida</taxon>
        <taxon>Rhabditina</taxon>
        <taxon>Rhabditomorpha</taxon>
        <taxon>Strongyloidea</taxon>
        <taxon>Strongylidae</taxon>
        <taxon>Strongylus</taxon>
    </lineage>
</organism>
<dbReference type="Gene3D" id="3.10.110.10">
    <property type="entry name" value="Ubiquitin Conjugating Enzyme"/>
    <property type="match status" value="1"/>
</dbReference>
<name>A0A3P7KF53_STRVU</name>
<dbReference type="AlphaFoldDB" id="A0A3P7KF53"/>
<feature type="signal peptide" evidence="1">
    <location>
        <begin position="1"/>
        <end position="21"/>
    </location>
</feature>
<feature type="chain" id="PRO_5018129901" description="UBC core domain-containing protein" evidence="1">
    <location>
        <begin position="22"/>
        <end position="51"/>
    </location>
</feature>
<keyword evidence="4" id="KW-1185">Reference proteome</keyword>
<dbReference type="InterPro" id="IPR000608">
    <property type="entry name" value="UBC"/>
</dbReference>
<evidence type="ECO:0000313" key="4">
    <source>
        <dbReference type="Proteomes" id="UP000270094"/>
    </source>
</evidence>
<protein>
    <recommendedName>
        <fullName evidence="2">UBC core domain-containing protein</fullName>
    </recommendedName>
</protein>
<sequence>MSIRTVLIALKSLMFECSTDCALVPSIAKQYRENREEFDKMARIWTQRYAT</sequence>
<evidence type="ECO:0000259" key="2">
    <source>
        <dbReference type="PROSITE" id="PS50127"/>
    </source>
</evidence>
<evidence type="ECO:0000313" key="3">
    <source>
        <dbReference type="EMBL" id="VDM67088.1"/>
    </source>
</evidence>
<evidence type="ECO:0000256" key="1">
    <source>
        <dbReference type="SAM" id="SignalP"/>
    </source>
</evidence>
<dbReference type="SUPFAM" id="SSF54495">
    <property type="entry name" value="UBC-like"/>
    <property type="match status" value="1"/>
</dbReference>
<gene>
    <name evidence="3" type="ORF">SVUK_LOCUS2086</name>
</gene>
<accession>A0A3P7KF53</accession>
<dbReference type="PROSITE" id="PS50127">
    <property type="entry name" value="UBC_2"/>
    <property type="match status" value="1"/>
</dbReference>
<keyword evidence="1" id="KW-0732">Signal</keyword>
<dbReference type="EMBL" id="UYYB01004539">
    <property type="protein sequence ID" value="VDM67088.1"/>
    <property type="molecule type" value="Genomic_DNA"/>
</dbReference>
<dbReference type="Proteomes" id="UP000270094">
    <property type="component" value="Unassembled WGS sequence"/>
</dbReference>
<dbReference type="InterPro" id="IPR016135">
    <property type="entry name" value="UBQ-conjugating_enzyme/RWD"/>
</dbReference>
<reference evidence="3 4" key="1">
    <citation type="submission" date="2018-11" db="EMBL/GenBank/DDBJ databases">
        <authorList>
            <consortium name="Pathogen Informatics"/>
        </authorList>
    </citation>
    <scope>NUCLEOTIDE SEQUENCE [LARGE SCALE GENOMIC DNA]</scope>
</reference>